<evidence type="ECO:0000313" key="2">
    <source>
        <dbReference type="Proteomes" id="UP000076609"/>
    </source>
</evidence>
<dbReference type="EMBL" id="LQQO01000045">
    <property type="protein sequence ID" value="KZE11016.1"/>
    <property type="molecule type" value="Genomic_DNA"/>
</dbReference>
<dbReference type="Proteomes" id="UP000076609">
    <property type="component" value="Unassembled WGS sequence"/>
</dbReference>
<comment type="caution">
    <text evidence="1">The sequence shown here is derived from an EMBL/GenBank/DDBJ whole genome shotgun (WGS) entry which is preliminary data.</text>
</comment>
<sequence>MNARYGYRVCYPAGLLRPAAEAPNGDGRRFNGAGGAVLRVWGSNNALNDTVASSAAEDRKRLTQNGQVSYAVTRPNWYVLSGRQNGQIFYLKSMLAHGTFSTMELRYPAAAQRQWAPVVARLSKCFSAA</sequence>
<evidence type="ECO:0000313" key="1">
    <source>
        <dbReference type="EMBL" id="KZE11016.1"/>
    </source>
</evidence>
<dbReference type="RefSeq" id="WP_066693384.1">
    <property type="nucleotide sequence ID" value="NZ_CP117025.1"/>
</dbReference>
<name>A0ABR5Y981_9SPHN</name>
<reference evidence="2" key="1">
    <citation type="submission" date="2016-01" db="EMBL/GenBank/DDBJ databases">
        <title>Draft genome of Chromobacterium sp. F49.</title>
        <authorList>
            <person name="Hong K.W."/>
        </authorList>
    </citation>
    <scope>NUCLEOTIDE SEQUENCE [LARGE SCALE GENOMIC DNA]</scope>
    <source>
        <strain evidence="2">CN3</strain>
    </source>
</reference>
<keyword evidence="2" id="KW-1185">Reference proteome</keyword>
<proteinExistence type="predicted"/>
<gene>
    <name evidence="1" type="ORF">AVT10_06615</name>
</gene>
<protein>
    <submittedName>
        <fullName evidence="1">Uncharacterized protein</fullName>
    </submittedName>
</protein>
<accession>A0ABR5Y981</accession>
<organism evidence="1 2">
    <name type="scientific">Sphingomonas hankookensis</name>
    <dbReference type="NCBI Taxonomy" id="563996"/>
    <lineage>
        <taxon>Bacteria</taxon>
        <taxon>Pseudomonadati</taxon>
        <taxon>Pseudomonadota</taxon>
        <taxon>Alphaproteobacteria</taxon>
        <taxon>Sphingomonadales</taxon>
        <taxon>Sphingomonadaceae</taxon>
        <taxon>Sphingomonas</taxon>
    </lineage>
</organism>